<dbReference type="InterPro" id="IPR036624">
    <property type="entry name" value="Hcp1-lik_sf"/>
</dbReference>
<dbReference type="SUPFAM" id="SSF141452">
    <property type="entry name" value="Hcp1-like"/>
    <property type="match status" value="1"/>
</dbReference>
<dbReference type="PANTHER" id="PTHR34319">
    <property type="entry name" value="MAJOR EXPORTED PROTEIN"/>
    <property type="match status" value="1"/>
</dbReference>
<dbReference type="EMBL" id="JAFKCW010000001">
    <property type="protein sequence ID" value="MBN7799649.1"/>
    <property type="molecule type" value="Genomic_DNA"/>
</dbReference>
<proteinExistence type="predicted"/>
<dbReference type="Pfam" id="PF05638">
    <property type="entry name" value="T6SS_HCP"/>
    <property type="match status" value="1"/>
</dbReference>
<comment type="caution">
    <text evidence="1">The sequence shown here is derived from an EMBL/GenBank/DDBJ whole genome shotgun (WGS) entry which is preliminary data.</text>
</comment>
<dbReference type="InterPro" id="IPR008514">
    <property type="entry name" value="T6SS_Hcp"/>
</dbReference>
<organism evidence="1 2">
    <name type="scientific">Algoriphagus aestuariicola</name>
    <dbReference type="NCBI Taxonomy" id="1852016"/>
    <lineage>
        <taxon>Bacteria</taxon>
        <taxon>Pseudomonadati</taxon>
        <taxon>Bacteroidota</taxon>
        <taxon>Cytophagia</taxon>
        <taxon>Cytophagales</taxon>
        <taxon>Cyclobacteriaceae</taxon>
        <taxon>Algoriphagus</taxon>
    </lineage>
</organism>
<gene>
    <name evidence="1" type="primary">hcp</name>
    <name evidence="1" type="ORF">J0A67_02200</name>
</gene>
<dbReference type="InterPro" id="IPR052947">
    <property type="entry name" value="T6SS_Hcp1_domain"/>
</dbReference>
<protein>
    <submittedName>
        <fullName evidence="1">Type VI secretion system tube protein Hcp</fullName>
    </submittedName>
</protein>
<reference evidence="1 2" key="1">
    <citation type="submission" date="2021-03" db="EMBL/GenBank/DDBJ databases">
        <title>novel species isolated from a fishpond in China.</title>
        <authorList>
            <person name="Lu H."/>
            <person name="Cai Z."/>
        </authorList>
    </citation>
    <scope>NUCLEOTIDE SEQUENCE [LARGE SCALE GENOMIC DNA]</scope>
    <source>
        <strain evidence="1 2">JCM 31546</strain>
    </source>
</reference>
<dbReference type="PANTHER" id="PTHR34319:SF6">
    <property type="entry name" value="MAJOR EXPORTED PROTEIN"/>
    <property type="match status" value="1"/>
</dbReference>
<evidence type="ECO:0000313" key="1">
    <source>
        <dbReference type="EMBL" id="MBN7799649.1"/>
    </source>
</evidence>
<dbReference type="Gene3D" id="2.30.110.20">
    <property type="entry name" value="Hcp1-like"/>
    <property type="match status" value="1"/>
</dbReference>
<dbReference type="Proteomes" id="UP000664698">
    <property type="component" value="Unassembled WGS sequence"/>
</dbReference>
<name>A0ABS3BPR4_9BACT</name>
<sequence length="168" mass="18990">MALSSYLIVEGQIQGQIRGGSIQRGREGWIEIIAYNHEILSPFDTSSGLATGKRQHQPLVVWKEIDQSTIAFFQALIDNEVLTTVELKNFTPNKLGTAGGTGKEMLSYSITLTNARIVGIKSAMLNNKNPELTRYERTEEISFMYEQIEFRWHLGNKTAMDSWENGFD</sequence>
<dbReference type="NCBIfam" id="TIGR03344">
    <property type="entry name" value="VI_effect_Hcp1"/>
    <property type="match status" value="1"/>
</dbReference>
<accession>A0ABS3BPR4</accession>
<keyword evidence="2" id="KW-1185">Reference proteome</keyword>
<dbReference type="RefSeq" id="WP_206567636.1">
    <property type="nucleotide sequence ID" value="NZ_JAFKCW010000001.1"/>
</dbReference>
<evidence type="ECO:0000313" key="2">
    <source>
        <dbReference type="Proteomes" id="UP000664698"/>
    </source>
</evidence>